<protein>
    <submittedName>
        <fullName evidence="1">XynC protein</fullName>
    </submittedName>
</protein>
<name>A0A653MBV0_9FLAO</name>
<dbReference type="SUPFAM" id="SSF53474">
    <property type="entry name" value="alpha/beta-Hydrolases"/>
    <property type="match status" value="1"/>
</dbReference>
<dbReference type="AlphaFoldDB" id="A0A653MBV0"/>
<keyword evidence="2" id="KW-1185">Reference proteome</keyword>
<dbReference type="Proteomes" id="UP000430202">
    <property type="component" value="Unassembled WGS sequence"/>
</dbReference>
<dbReference type="PANTHER" id="PTHR48098:SF1">
    <property type="entry name" value="DIACYLGLYCEROL ACYLTRANSFERASE_MYCOLYLTRANSFERASE AG85A"/>
    <property type="match status" value="1"/>
</dbReference>
<reference evidence="1 2" key="1">
    <citation type="submission" date="2019-10" db="EMBL/GenBank/DDBJ databases">
        <authorList>
            <person name="Karimi E."/>
        </authorList>
    </citation>
    <scope>NUCLEOTIDE SEQUENCE [LARGE SCALE GENOMIC DNA]</scope>
    <source>
        <strain evidence="1">Maribacter sp. 151</strain>
    </source>
</reference>
<dbReference type="InterPro" id="IPR050583">
    <property type="entry name" value="Mycobacterial_A85_antigen"/>
</dbReference>
<dbReference type="EMBL" id="CABWLR010000001">
    <property type="protein sequence ID" value="VXB02014.1"/>
    <property type="molecule type" value="Genomic_DNA"/>
</dbReference>
<accession>A0A653MBV0</accession>
<dbReference type="GO" id="GO:0016747">
    <property type="term" value="F:acyltransferase activity, transferring groups other than amino-acyl groups"/>
    <property type="evidence" value="ECO:0007669"/>
    <property type="project" value="TreeGrafter"/>
</dbReference>
<proteinExistence type="predicted"/>
<evidence type="ECO:0000313" key="2">
    <source>
        <dbReference type="Proteomes" id="UP000430202"/>
    </source>
</evidence>
<sequence>MDMGKKTCYLLVLIFHLSFVLLASNVDTLIVHSKAMNKDIKNVVITPDGYEKNTESFSTVYLLHGAGGDHKAWLKVAPKLKAYADQYNIIIVCPNGHVKSWYLDSPIDPSFKYETYVSKELVSAVDDKYRTIKNAKARAITGYSMGGHGALYLAFKNFDVWGVAASMSGGVDIRPYALKWGIPDRLGSFAEYPEHWEKNSVVNLVHLISNKELTFQVDCGTGDFFYADNKRLHEKLLERKIPHEYVERPGKHNPEYWRNSIKYQLLFFTDFFKSNETNN</sequence>
<dbReference type="Pfam" id="PF00756">
    <property type="entry name" value="Esterase"/>
    <property type="match status" value="1"/>
</dbReference>
<dbReference type="InterPro" id="IPR029058">
    <property type="entry name" value="AB_hydrolase_fold"/>
</dbReference>
<dbReference type="InterPro" id="IPR000801">
    <property type="entry name" value="Esterase-like"/>
</dbReference>
<evidence type="ECO:0000313" key="1">
    <source>
        <dbReference type="EMBL" id="VXB02014.1"/>
    </source>
</evidence>
<gene>
    <name evidence="1" type="ORF">MARI151_10301</name>
</gene>
<dbReference type="PANTHER" id="PTHR48098">
    <property type="entry name" value="ENTEROCHELIN ESTERASE-RELATED"/>
    <property type="match status" value="1"/>
</dbReference>
<dbReference type="Gene3D" id="3.40.50.1820">
    <property type="entry name" value="alpha/beta hydrolase"/>
    <property type="match status" value="1"/>
</dbReference>
<organism evidence="1 2">
    <name type="scientific">Maribacter litoralis</name>
    <dbReference type="NCBI Taxonomy" id="2059726"/>
    <lineage>
        <taxon>Bacteria</taxon>
        <taxon>Pseudomonadati</taxon>
        <taxon>Bacteroidota</taxon>
        <taxon>Flavobacteriia</taxon>
        <taxon>Flavobacteriales</taxon>
        <taxon>Flavobacteriaceae</taxon>
        <taxon>Maribacter</taxon>
    </lineage>
</organism>